<accession>A0A8I1Y9M3</accession>
<proteinExistence type="predicted"/>
<name>A0A8I1Y9M3_BRAEL</name>
<gene>
    <name evidence="1" type="ORF">JOH49_004109</name>
</gene>
<dbReference type="AlphaFoldDB" id="A0A8I1Y9M3"/>
<comment type="caution">
    <text evidence="1">The sequence shown here is derived from an EMBL/GenBank/DDBJ whole genome shotgun (WGS) entry which is preliminary data.</text>
</comment>
<protein>
    <submittedName>
        <fullName evidence="1">Uncharacterized protein</fullName>
    </submittedName>
</protein>
<sequence>MLNGTEVSMFPKLRLTAWNESSLVPVEHQLQHFSLA</sequence>
<evidence type="ECO:0000313" key="1">
    <source>
        <dbReference type="EMBL" id="MBP1294356.1"/>
    </source>
</evidence>
<reference evidence="1" key="1">
    <citation type="submission" date="2021-02" db="EMBL/GenBank/DDBJ databases">
        <title>Genomic Encyclopedia of Type Strains, Phase IV (KMG-V): Genome sequencing to study the core and pangenomes of soil and plant-associated prokaryotes.</title>
        <authorList>
            <person name="Whitman W."/>
        </authorList>
    </citation>
    <scope>NUCLEOTIDE SEQUENCE</scope>
    <source>
        <strain evidence="1">USDA 406</strain>
    </source>
</reference>
<evidence type="ECO:0000313" key="2">
    <source>
        <dbReference type="Proteomes" id="UP000673383"/>
    </source>
</evidence>
<dbReference type="Proteomes" id="UP000673383">
    <property type="component" value="Unassembled WGS sequence"/>
</dbReference>
<dbReference type="EMBL" id="JAFICZ010000001">
    <property type="protein sequence ID" value="MBP1294356.1"/>
    <property type="molecule type" value="Genomic_DNA"/>
</dbReference>
<organism evidence="1 2">
    <name type="scientific">Bradyrhizobium elkanii</name>
    <dbReference type="NCBI Taxonomy" id="29448"/>
    <lineage>
        <taxon>Bacteria</taxon>
        <taxon>Pseudomonadati</taxon>
        <taxon>Pseudomonadota</taxon>
        <taxon>Alphaproteobacteria</taxon>
        <taxon>Hyphomicrobiales</taxon>
        <taxon>Nitrobacteraceae</taxon>
        <taxon>Bradyrhizobium</taxon>
    </lineage>
</organism>